<evidence type="ECO:0000313" key="2">
    <source>
        <dbReference type="Proteomes" id="UP000593880"/>
    </source>
</evidence>
<protein>
    <recommendedName>
        <fullName evidence="3">Cysteine-rich CWC family protein</fullName>
    </recommendedName>
</protein>
<proteinExistence type="predicted"/>
<name>A0ABX6UN42_9BRAD</name>
<dbReference type="RefSeq" id="WP_128968329.1">
    <property type="nucleotide sequence ID" value="NZ_BMHC01000005.1"/>
</dbReference>
<reference evidence="1 2" key="1">
    <citation type="submission" date="2018-06" db="EMBL/GenBank/DDBJ databases">
        <title>Comparative genomics of rhizobia nodulating Arachis hypogaea in China.</title>
        <authorList>
            <person name="Li Y."/>
        </authorList>
    </citation>
    <scope>NUCLEOTIDE SEQUENCE [LARGE SCALE GENOMIC DNA]</scope>
    <source>
        <strain evidence="1 2">CCBAU 51658</strain>
    </source>
</reference>
<evidence type="ECO:0008006" key="3">
    <source>
        <dbReference type="Google" id="ProtNLM"/>
    </source>
</evidence>
<dbReference type="EMBL" id="CP030057">
    <property type="protein sequence ID" value="QOZ62760.1"/>
    <property type="molecule type" value="Genomic_DNA"/>
</dbReference>
<dbReference type="Proteomes" id="UP000593880">
    <property type="component" value="Chromosome"/>
</dbReference>
<evidence type="ECO:0000313" key="1">
    <source>
        <dbReference type="EMBL" id="QOZ62760.1"/>
    </source>
</evidence>
<accession>A0ABX6UN42</accession>
<sequence length="66" mass="7326">MTISKEFALQEPPARRLTCSRCGTEFGCDLSGNCWCAEETARLPMPVKGEDCLCRECLRKAANTAR</sequence>
<gene>
    <name evidence="1" type="ORF">XH86_31490</name>
</gene>
<keyword evidence="2" id="KW-1185">Reference proteome</keyword>
<organism evidence="1 2">
    <name type="scientific">Bradyrhizobium guangdongense</name>
    <dbReference type="NCBI Taxonomy" id="1325090"/>
    <lineage>
        <taxon>Bacteria</taxon>
        <taxon>Pseudomonadati</taxon>
        <taxon>Pseudomonadota</taxon>
        <taxon>Alphaproteobacteria</taxon>
        <taxon>Hyphomicrobiales</taxon>
        <taxon>Nitrobacteraceae</taxon>
        <taxon>Bradyrhizobium</taxon>
    </lineage>
</organism>